<keyword evidence="1" id="KW-0812">Transmembrane</keyword>
<accession>X6M3Y7</accession>
<keyword evidence="1" id="KW-1133">Transmembrane helix</keyword>
<proteinExistence type="predicted"/>
<sequence length="351" mass="41551">MLFSRSLSIPLSQTGLVWLVKPRFFSHLKTRNVVRTPKRQLPSDEAPTLKRGSYWEMIKGLIEQLPPLNTTIVPPINVASTFVLIGILTGGYMFMFPPKDLMYKYWKWYIEKNMPIGRLFILCLGFGYGIIGGYWYSTKIYIPFKRIFQQSIYDEKRVQLLTNYIKNNFINWRDILKHFTIGFTKCTILGNLGIFSIMTISYMYTGHIFENEFLDDKLIEYIITNQNPNINMNELNWMDYRSNYYFLKEGNIKRDRNDKRLSYSIALALQGTYAIEIPFLISMSTALILNLLRLRYHCIKTCQLLLLTKKINYNKFFFSNFLNLRHAIKTFMNKSITFNTKYLFKSITLFN</sequence>
<reference evidence="2 3" key="1">
    <citation type="journal article" date="2013" name="Curr. Biol.">
        <title>The Genome of the Foraminiferan Reticulomyxa filosa.</title>
        <authorList>
            <person name="Glockner G."/>
            <person name="Hulsmann N."/>
            <person name="Schleicher M."/>
            <person name="Noegel A.A."/>
            <person name="Eichinger L."/>
            <person name="Gallinger C."/>
            <person name="Pawlowski J."/>
            <person name="Sierra R."/>
            <person name="Euteneuer U."/>
            <person name="Pillet L."/>
            <person name="Moustafa A."/>
            <person name="Platzer M."/>
            <person name="Groth M."/>
            <person name="Szafranski K."/>
            <person name="Schliwa M."/>
        </authorList>
    </citation>
    <scope>NUCLEOTIDE SEQUENCE [LARGE SCALE GENOMIC DNA]</scope>
</reference>
<evidence type="ECO:0000313" key="2">
    <source>
        <dbReference type="EMBL" id="ETO08326.1"/>
    </source>
</evidence>
<feature type="transmembrane region" description="Helical" evidence="1">
    <location>
        <begin position="186"/>
        <end position="204"/>
    </location>
</feature>
<keyword evidence="1" id="KW-0472">Membrane</keyword>
<dbReference type="EMBL" id="ASPP01025147">
    <property type="protein sequence ID" value="ETO08326.1"/>
    <property type="molecule type" value="Genomic_DNA"/>
</dbReference>
<evidence type="ECO:0008006" key="4">
    <source>
        <dbReference type="Google" id="ProtNLM"/>
    </source>
</evidence>
<dbReference type="AlphaFoldDB" id="X6M3Y7"/>
<gene>
    <name evidence="2" type="ORF">RFI_29064</name>
</gene>
<organism evidence="2 3">
    <name type="scientific">Reticulomyxa filosa</name>
    <dbReference type="NCBI Taxonomy" id="46433"/>
    <lineage>
        <taxon>Eukaryota</taxon>
        <taxon>Sar</taxon>
        <taxon>Rhizaria</taxon>
        <taxon>Retaria</taxon>
        <taxon>Foraminifera</taxon>
        <taxon>Monothalamids</taxon>
        <taxon>Reticulomyxidae</taxon>
        <taxon>Reticulomyxa</taxon>
    </lineage>
</organism>
<protein>
    <recommendedName>
        <fullName evidence="4">Transmembrane protein</fullName>
    </recommendedName>
</protein>
<comment type="caution">
    <text evidence="2">The sequence shown here is derived from an EMBL/GenBank/DDBJ whole genome shotgun (WGS) entry which is preliminary data.</text>
</comment>
<feature type="transmembrane region" description="Helical" evidence="1">
    <location>
        <begin position="273"/>
        <end position="292"/>
    </location>
</feature>
<name>X6M3Y7_RETFI</name>
<evidence type="ECO:0000256" key="1">
    <source>
        <dbReference type="SAM" id="Phobius"/>
    </source>
</evidence>
<evidence type="ECO:0000313" key="3">
    <source>
        <dbReference type="Proteomes" id="UP000023152"/>
    </source>
</evidence>
<dbReference type="Proteomes" id="UP000023152">
    <property type="component" value="Unassembled WGS sequence"/>
</dbReference>
<keyword evidence="3" id="KW-1185">Reference proteome</keyword>
<feature type="transmembrane region" description="Helical" evidence="1">
    <location>
        <begin position="76"/>
        <end position="96"/>
    </location>
</feature>
<feature type="transmembrane region" description="Helical" evidence="1">
    <location>
        <begin position="116"/>
        <end position="136"/>
    </location>
</feature>